<dbReference type="EMBL" id="JAAKFY010000022">
    <property type="protein sequence ID" value="KAF3838685.1"/>
    <property type="molecule type" value="Genomic_DNA"/>
</dbReference>
<dbReference type="Gene3D" id="3.80.10.10">
    <property type="entry name" value="Ribonuclease Inhibitor"/>
    <property type="match status" value="1"/>
</dbReference>
<sequence length="450" mass="50107">MFPGDLLSSTSCVRRDTSPCSRLYSFVYKMDEYKACNLDYFPENILIDVLSFLSVREVVRAGSYSSCERKLCLCCDSFMSHDEVICCCFTVFLRVCKRWKRLVKDQRLWRLVDLTTWKGVTSRILWLLLRQYLGCGLRCLRLRGGTFLSESWLKALSAKCPRLSKLYLLHADLRGLPSCQLLPPSLQILELRGCELPREFSTRLPLLVPKKHQKPHPVLVLNRKEGIRKEKGKPLHQGLALIPSAESDNMGEAQALGAARHLSCDSKRTKEQCCQGGHLWCGRPLQTQVSGNRHHWAARLPVTDGLPRAGAGWLGLEELSLGGKEVGPGLLCASRLKDLKCLCLWACTLSKMQIVRSCRMLRGLRRLEFLDVIFQPPQCPPVVEGEGGGGGGGGGEEQDNDEAAGGDNNNDENRTLDANDPIPSLRRSLAALLPSCTVVFTNCSVQINPD</sequence>
<reference evidence="2 3" key="1">
    <citation type="submission" date="2020-03" db="EMBL/GenBank/DDBJ databases">
        <title>Dissostichus mawsoni Genome sequencing and assembly.</title>
        <authorList>
            <person name="Park H."/>
        </authorList>
    </citation>
    <scope>NUCLEOTIDE SEQUENCE [LARGE SCALE GENOMIC DNA]</scope>
    <source>
        <strain evidence="2">DM0001</strain>
        <tissue evidence="2">Muscle</tissue>
    </source>
</reference>
<name>A0A7J5XNH7_DISMA</name>
<dbReference type="InterPro" id="IPR032675">
    <property type="entry name" value="LRR_dom_sf"/>
</dbReference>
<dbReference type="SUPFAM" id="SSF52047">
    <property type="entry name" value="RNI-like"/>
    <property type="match status" value="1"/>
</dbReference>
<dbReference type="SUPFAM" id="SSF81383">
    <property type="entry name" value="F-box domain"/>
    <property type="match status" value="1"/>
</dbReference>
<accession>A0A7J5XNH7</accession>
<evidence type="ECO:0000313" key="3">
    <source>
        <dbReference type="Proteomes" id="UP000518266"/>
    </source>
</evidence>
<feature type="compositionally biased region" description="Gly residues" evidence="1">
    <location>
        <begin position="385"/>
        <end position="395"/>
    </location>
</feature>
<gene>
    <name evidence="2" type="ORF">F7725_010453</name>
</gene>
<comment type="caution">
    <text evidence="2">The sequence shown here is derived from an EMBL/GenBank/DDBJ whole genome shotgun (WGS) entry which is preliminary data.</text>
</comment>
<keyword evidence="3" id="KW-1185">Reference proteome</keyword>
<dbReference type="InterPro" id="IPR036047">
    <property type="entry name" value="F-box-like_dom_sf"/>
</dbReference>
<dbReference type="OrthoDB" id="3219396at2759"/>
<organism evidence="2 3">
    <name type="scientific">Dissostichus mawsoni</name>
    <name type="common">Antarctic cod</name>
    <dbReference type="NCBI Taxonomy" id="36200"/>
    <lineage>
        <taxon>Eukaryota</taxon>
        <taxon>Metazoa</taxon>
        <taxon>Chordata</taxon>
        <taxon>Craniata</taxon>
        <taxon>Vertebrata</taxon>
        <taxon>Euteleostomi</taxon>
        <taxon>Actinopterygii</taxon>
        <taxon>Neopterygii</taxon>
        <taxon>Teleostei</taxon>
        <taxon>Neoteleostei</taxon>
        <taxon>Acanthomorphata</taxon>
        <taxon>Eupercaria</taxon>
        <taxon>Perciformes</taxon>
        <taxon>Notothenioidei</taxon>
        <taxon>Nototheniidae</taxon>
        <taxon>Dissostichus</taxon>
    </lineage>
</organism>
<protein>
    <recommendedName>
        <fullName evidence="4">F-box domain-containing protein</fullName>
    </recommendedName>
</protein>
<feature type="region of interest" description="Disordered" evidence="1">
    <location>
        <begin position="380"/>
        <end position="420"/>
    </location>
</feature>
<dbReference type="Proteomes" id="UP000518266">
    <property type="component" value="Unassembled WGS sequence"/>
</dbReference>
<dbReference type="Gene3D" id="1.20.1280.50">
    <property type="match status" value="1"/>
</dbReference>
<evidence type="ECO:0000313" key="2">
    <source>
        <dbReference type="EMBL" id="KAF3838685.1"/>
    </source>
</evidence>
<evidence type="ECO:0000256" key="1">
    <source>
        <dbReference type="SAM" id="MobiDB-lite"/>
    </source>
</evidence>
<evidence type="ECO:0008006" key="4">
    <source>
        <dbReference type="Google" id="ProtNLM"/>
    </source>
</evidence>
<dbReference type="AlphaFoldDB" id="A0A7J5XNH7"/>
<proteinExistence type="predicted"/>